<evidence type="ECO:0000256" key="6">
    <source>
        <dbReference type="ARBA" id="ARBA00022989"/>
    </source>
</evidence>
<evidence type="ECO:0000259" key="10">
    <source>
        <dbReference type="Pfam" id="PF02355"/>
    </source>
</evidence>
<dbReference type="Proteomes" id="UP000034710">
    <property type="component" value="Unassembled WGS sequence"/>
</dbReference>
<feature type="transmembrane region" description="Helical" evidence="9">
    <location>
        <begin position="152"/>
        <end position="173"/>
    </location>
</feature>
<dbReference type="GO" id="GO:0015450">
    <property type="term" value="F:protein-transporting ATPase activity"/>
    <property type="evidence" value="ECO:0007669"/>
    <property type="project" value="InterPro"/>
</dbReference>
<feature type="transmembrane region" description="Helical" evidence="9">
    <location>
        <begin position="7"/>
        <end position="28"/>
    </location>
</feature>
<dbReference type="GO" id="GO:0006605">
    <property type="term" value="P:protein targeting"/>
    <property type="evidence" value="ECO:0007669"/>
    <property type="project" value="UniProtKB-UniRule"/>
</dbReference>
<feature type="transmembrane region" description="Helical" evidence="9">
    <location>
        <begin position="179"/>
        <end position="200"/>
    </location>
</feature>
<evidence type="ECO:0000256" key="2">
    <source>
        <dbReference type="ARBA" id="ARBA00022448"/>
    </source>
</evidence>
<dbReference type="PANTHER" id="PTHR30081">
    <property type="entry name" value="PROTEIN-EXPORT MEMBRANE PROTEIN SEC"/>
    <property type="match status" value="1"/>
</dbReference>
<evidence type="ECO:0000256" key="4">
    <source>
        <dbReference type="ARBA" id="ARBA00022692"/>
    </source>
</evidence>
<keyword evidence="7 9" id="KW-0811">Translocation</keyword>
<evidence type="ECO:0000256" key="5">
    <source>
        <dbReference type="ARBA" id="ARBA00022927"/>
    </source>
</evidence>
<feature type="transmembrane region" description="Helical" evidence="9">
    <location>
        <begin position="230"/>
        <end position="247"/>
    </location>
</feature>
<keyword evidence="8 9" id="KW-0472">Membrane</keyword>
<evidence type="ECO:0000256" key="3">
    <source>
        <dbReference type="ARBA" id="ARBA00022475"/>
    </source>
</evidence>
<reference evidence="11 12" key="1">
    <citation type="journal article" date="2015" name="Nature">
        <title>rRNA introns, odd ribosomes, and small enigmatic genomes across a large radiation of phyla.</title>
        <authorList>
            <person name="Brown C.T."/>
            <person name="Hug L.A."/>
            <person name="Thomas B.C."/>
            <person name="Sharon I."/>
            <person name="Castelle C.J."/>
            <person name="Singh A."/>
            <person name="Wilkins M.J."/>
            <person name="Williams K.H."/>
            <person name="Banfield J.F."/>
        </authorList>
    </citation>
    <scope>NUCLEOTIDE SEQUENCE [LARGE SCALE GENOMIC DNA]</scope>
</reference>
<dbReference type="InterPro" id="IPR048634">
    <property type="entry name" value="SecD_SecF_C"/>
</dbReference>
<dbReference type="PATRIC" id="fig|1618547.3.peg.314"/>
<proteinExistence type="inferred from homology"/>
<evidence type="ECO:0000256" key="8">
    <source>
        <dbReference type="ARBA" id="ARBA00023136"/>
    </source>
</evidence>
<feature type="transmembrane region" description="Helical" evidence="9">
    <location>
        <begin position="253"/>
        <end position="280"/>
    </location>
</feature>
<dbReference type="PRINTS" id="PR01755">
    <property type="entry name" value="SECFTRNLCASE"/>
</dbReference>
<dbReference type="GO" id="GO:0005886">
    <property type="term" value="C:plasma membrane"/>
    <property type="evidence" value="ECO:0007669"/>
    <property type="project" value="UniProtKB-SubCell"/>
</dbReference>
<name>A0A0G0KZN0_9BACT</name>
<comment type="function">
    <text evidence="9">Part of the Sec protein translocase complex. Interacts with the SecYEG preprotein conducting channel. SecDF uses the proton motive force (PMF) to complete protein translocation after the ATP-dependent function of SecA.</text>
</comment>
<evidence type="ECO:0000256" key="7">
    <source>
        <dbReference type="ARBA" id="ARBA00023010"/>
    </source>
</evidence>
<evidence type="ECO:0000313" key="12">
    <source>
        <dbReference type="Proteomes" id="UP000034710"/>
    </source>
</evidence>
<keyword evidence="5 9" id="KW-0653">Protein transport</keyword>
<dbReference type="InterPro" id="IPR022813">
    <property type="entry name" value="SecD/SecF_arch_bac"/>
</dbReference>
<evidence type="ECO:0000256" key="9">
    <source>
        <dbReference type="HAMAP-Rule" id="MF_01464"/>
    </source>
</evidence>
<comment type="subunit">
    <text evidence="9">Forms a complex with SecD. Part of the essential Sec protein translocation apparatus which comprises SecA, SecYEG and auxiliary proteins SecDF. Other proteins may also be involved.</text>
</comment>
<gene>
    <name evidence="9" type="primary">secF</name>
    <name evidence="11" type="ORF">UT06_C0008G0026</name>
</gene>
<keyword evidence="2 9" id="KW-0813">Transport</keyword>
<keyword evidence="4 9" id="KW-0812">Transmembrane</keyword>
<accession>A0A0G0KZN0</accession>
<dbReference type="InterPro" id="IPR005665">
    <property type="entry name" value="SecF_bac"/>
</dbReference>
<comment type="subcellular location">
    <subcellularLocation>
        <location evidence="1 9">Cell membrane</location>
        <topology evidence="1 9">Multi-pass membrane protein</topology>
    </subcellularLocation>
</comment>
<dbReference type="PANTHER" id="PTHR30081:SF8">
    <property type="entry name" value="PROTEIN TRANSLOCASE SUBUNIT SECF"/>
    <property type="match status" value="1"/>
</dbReference>
<evidence type="ECO:0000256" key="1">
    <source>
        <dbReference type="ARBA" id="ARBA00004651"/>
    </source>
</evidence>
<organism evidence="11 12">
    <name type="scientific">Candidatus Woesebacteria bacterium GW2011_GWA1_38_8</name>
    <dbReference type="NCBI Taxonomy" id="1618547"/>
    <lineage>
        <taxon>Bacteria</taxon>
        <taxon>Candidatus Woeseibacteriota</taxon>
    </lineage>
</organism>
<evidence type="ECO:0000313" key="11">
    <source>
        <dbReference type="EMBL" id="KKQ84202.1"/>
    </source>
</evidence>
<dbReference type="Gene3D" id="1.20.1640.10">
    <property type="entry name" value="Multidrug efflux transporter AcrB transmembrane domain"/>
    <property type="match status" value="1"/>
</dbReference>
<dbReference type="Pfam" id="PF07549">
    <property type="entry name" value="Sec_GG"/>
    <property type="match status" value="1"/>
</dbReference>
<dbReference type="InterPro" id="IPR022645">
    <property type="entry name" value="SecD/SecF_bac"/>
</dbReference>
<dbReference type="SUPFAM" id="SSF82866">
    <property type="entry name" value="Multidrug efflux transporter AcrB transmembrane domain"/>
    <property type="match status" value="1"/>
</dbReference>
<comment type="similarity">
    <text evidence="9">Belongs to the SecD/SecF family. SecF subfamily.</text>
</comment>
<protein>
    <recommendedName>
        <fullName evidence="9">Protein-export membrane protein SecF</fullName>
    </recommendedName>
</protein>
<dbReference type="EMBL" id="LBVJ01000008">
    <property type="protein sequence ID" value="KKQ84202.1"/>
    <property type="molecule type" value="Genomic_DNA"/>
</dbReference>
<keyword evidence="6 9" id="KW-1133">Transmembrane helix</keyword>
<comment type="caution">
    <text evidence="11">The sequence shown here is derived from an EMBL/GenBank/DDBJ whole genome shotgun (WGS) entry which is preliminary data.</text>
</comment>
<dbReference type="GO" id="GO:0043952">
    <property type="term" value="P:protein transport by the Sec complex"/>
    <property type="evidence" value="ECO:0007669"/>
    <property type="project" value="UniProtKB-UniRule"/>
</dbReference>
<dbReference type="AlphaFoldDB" id="A0A0G0KZN0"/>
<dbReference type="HAMAP" id="MF_01464_B">
    <property type="entry name" value="SecF_B"/>
    <property type="match status" value="1"/>
</dbReference>
<keyword evidence="3 9" id="KW-1003">Cell membrane</keyword>
<sequence>MNWLKHIKIYFILSGVLLVISITSLFLWRLKLGIDFTGGALIEYKFSKEMDDTNIYDIFEEAGAENISFELSNDYKYLIKTNSLSTETKSQIDSELKNEDEYYIELKYELVGPSIGPELVQKTIYAIILSAFVILLWVAYQFKNLRYGLSAVLAMFHDSIILLGSFSLLGHFWNVEIDFLFVTAMLTILSFSVHDTIVVFDRIREVTKKTHSEIPVIADLAITQTMVRSLNNSFTIIFMLTALILFGGEAIKWFAAALLIGTILGTYSSPFVAVPLLVTFDKIKTFKLKSKNI</sequence>
<dbReference type="NCBIfam" id="TIGR00966">
    <property type="entry name" value="transloc_SecF"/>
    <property type="match status" value="1"/>
</dbReference>
<feature type="domain" description="Protein export membrane protein SecD/SecF C-terminal" evidence="10">
    <location>
        <begin position="94"/>
        <end position="280"/>
    </location>
</feature>
<feature type="transmembrane region" description="Helical" evidence="9">
    <location>
        <begin position="123"/>
        <end position="140"/>
    </location>
</feature>
<dbReference type="InterPro" id="IPR022646">
    <property type="entry name" value="SecD/SecF_CS"/>
</dbReference>
<dbReference type="Pfam" id="PF02355">
    <property type="entry name" value="SecD_SecF_C"/>
    <property type="match status" value="1"/>
</dbReference>
<dbReference type="GO" id="GO:0065002">
    <property type="term" value="P:intracellular protein transmembrane transport"/>
    <property type="evidence" value="ECO:0007669"/>
    <property type="project" value="UniProtKB-UniRule"/>
</dbReference>